<dbReference type="Proteomes" id="UP001553843">
    <property type="component" value="Unassembled WGS sequence"/>
</dbReference>
<dbReference type="InterPro" id="IPR010982">
    <property type="entry name" value="Lambda_DNA-bd_dom_sf"/>
</dbReference>
<evidence type="ECO:0000313" key="3">
    <source>
        <dbReference type="Proteomes" id="UP001553843"/>
    </source>
</evidence>
<dbReference type="SUPFAM" id="SSF48452">
    <property type="entry name" value="TPR-like"/>
    <property type="match status" value="1"/>
</dbReference>
<protein>
    <submittedName>
        <fullName evidence="2">Helix-turn-helix transcriptional regulator</fullName>
    </submittedName>
</protein>
<reference evidence="2 3" key="1">
    <citation type="submission" date="2024-06" db="EMBL/GenBank/DDBJ databases">
        <title>The Natural Products Discovery Center: Release of the First 8490 Sequenced Strains for Exploring Actinobacteria Biosynthetic Diversity.</title>
        <authorList>
            <person name="Kalkreuter E."/>
            <person name="Kautsar S.A."/>
            <person name="Yang D."/>
            <person name="Bader C.D."/>
            <person name="Teijaro C.N."/>
            <person name="Fluegel L."/>
            <person name="Davis C.M."/>
            <person name="Simpson J.R."/>
            <person name="Lauterbach L."/>
            <person name="Steele A.D."/>
            <person name="Gui C."/>
            <person name="Meng S."/>
            <person name="Li G."/>
            <person name="Viehrig K."/>
            <person name="Ye F."/>
            <person name="Su P."/>
            <person name="Kiefer A.F."/>
            <person name="Nichols A."/>
            <person name="Cepeda A.J."/>
            <person name="Yan W."/>
            <person name="Fan B."/>
            <person name="Jiang Y."/>
            <person name="Adhikari A."/>
            <person name="Zheng C.-J."/>
            <person name="Schuster L."/>
            <person name="Cowan T.M."/>
            <person name="Smanski M.J."/>
            <person name="Chevrette M.G."/>
            <person name="De Carvalho L.P.S."/>
            <person name="Shen B."/>
        </authorList>
    </citation>
    <scope>NUCLEOTIDE SEQUENCE [LARGE SCALE GENOMIC DNA]</scope>
    <source>
        <strain evidence="2 3">NPDC047833</strain>
    </source>
</reference>
<dbReference type="Gene3D" id="1.10.260.40">
    <property type="entry name" value="lambda repressor-like DNA-binding domains"/>
    <property type="match status" value="1"/>
</dbReference>
<dbReference type="RefSeq" id="WP_359782228.1">
    <property type="nucleotide sequence ID" value="NZ_JBEYRR010000011.1"/>
</dbReference>
<dbReference type="PROSITE" id="PS50943">
    <property type="entry name" value="HTH_CROC1"/>
    <property type="match status" value="1"/>
</dbReference>
<evidence type="ECO:0000259" key="1">
    <source>
        <dbReference type="PROSITE" id="PS50943"/>
    </source>
</evidence>
<dbReference type="Gene3D" id="1.25.40.10">
    <property type="entry name" value="Tetratricopeptide repeat domain"/>
    <property type="match status" value="1"/>
</dbReference>
<organism evidence="2 3">
    <name type="scientific">Streptomyces huasconensis</name>
    <dbReference type="NCBI Taxonomy" id="1854574"/>
    <lineage>
        <taxon>Bacteria</taxon>
        <taxon>Bacillati</taxon>
        <taxon>Actinomycetota</taxon>
        <taxon>Actinomycetes</taxon>
        <taxon>Kitasatosporales</taxon>
        <taxon>Streptomycetaceae</taxon>
        <taxon>Streptomyces</taxon>
    </lineage>
</organism>
<accession>A0ABV3M6M4</accession>
<evidence type="ECO:0000313" key="2">
    <source>
        <dbReference type="EMBL" id="MEW2367348.1"/>
    </source>
</evidence>
<name>A0ABV3M6M4_9ACTN</name>
<sequence>MDELGLTQEELAGRMNAALAEITGRPGDVSARTIRNLLNGTSRRPIGRTCAALERVFGCPVEHLGFSAPRTMPHPQEDPVRRRTFIASATGTAAATVPLVAQRRAVGMADVARAAAGLHALVTTDQRQGGHTGLEKAALKGRDSVLELQRRNAGERVRRALYALAADYTDAAAWSCIDARDLDQAQRYLNEATTYAGLSQDGPTEVSVWVSMASLAAQRHDWHEALAAAQAAQASQAARRDPFFDSLGRIRAALAYAALGDSRGALRSLGSAQDALAKAPERERPQWTAFYSQAELDHLGAIVNNRSRRHAHAEAMAHRALARIPPGFRRNRSLATAQLALAQLHQGDVEQATATAAGVFTIMDGDPLPGRLRILIGDFHRDLFALAPSTACARDWADRMRTEWS</sequence>
<proteinExistence type="predicted"/>
<dbReference type="EMBL" id="JBEYRS010000024">
    <property type="protein sequence ID" value="MEW2367348.1"/>
    <property type="molecule type" value="Genomic_DNA"/>
</dbReference>
<comment type="caution">
    <text evidence="2">The sequence shown here is derived from an EMBL/GenBank/DDBJ whole genome shotgun (WGS) entry which is preliminary data.</text>
</comment>
<keyword evidence="3" id="KW-1185">Reference proteome</keyword>
<dbReference type="CDD" id="cd00093">
    <property type="entry name" value="HTH_XRE"/>
    <property type="match status" value="1"/>
</dbReference>
<gene>
    <name evidence="2" type="ORF">AB0887_36095</name>
</gene>
<dbReference type="InterPro" id="IPR011990">
    <property type="entry name" value="TPR-like_helical_dom_sf"/>
</dbReference>
<feature type="domain" description="HTH cro/C1-type" evidence="1">
    <location>
        <begin position="3"/>
        <end position="64"/>
    </location>
</feature>
<dbReference type="InterPro" id="IPR001387">
    <property type="entry name" value="Cro/C1-type_HTH"/>
</dbReference>